<dbReference type="GO" id="GO:0050660">
    <property type="term" value="F:flavin adenine dinucleotide binding"/>
    <property type="evidence" value="ECO:0007669"/>
    <property type="project" value="InterPro"/>
</dbReference>
<evidence type="ECO:0000256" key="2">
    <source>
        <dbReference type="ARBA" id="ARBA00022630"/>
    </source>
</evidence>
<gene>
    <name evidence="7" type="ORF">METZ01_LOCUS11751</name>
</gene>
<proteinExistence type="predicted"/>
<dbReference type="SUPFAM" id="SSF51905">
    <property type="entry name" value="FAD/NAD(P)-binding domain"/>
    <property type="match status" value="1"/>
</dbReference>
<keyword evidence="6" id="KW-0503">Monooxygenase</keyword>
<keyword evidence="3" id="KW-0274">FAD</keyword>
<name>A0A381NWS6_9ZZZZ</name>
<dbReference type="PANTHER" id="PTHR43872:SF1">
    <property type="entry name" value="MONOOXYGENASE, PUTATIVE (AFU_ORTHOLOGUE AFUA_8G02570)-RELATED"/>
    <property type="match status" value="1"/>
</dbReference>
<sequence>METEQSNFDVIVVGAGISGIGAGYHLQEQCPNKSFVILEGRETFGGTWDLFRYPGVRSDSDMHTMGFRFKPWIDERFIADGSSIMNYLDETISENNLKDKIRYQCKVISSSWSSSESKWTLEVENSSSGTINKYKCKFLMLCGGYYNYEEGYNPDFKNQEQFNGPIIHPQKWPEDLDYKNKKVVIIGSGATAVTIVPAMADQVDQITMLQRSPTYFMAAPDRDMIGNFFKKIFPQKTAYFLTRWKNILMGNFFYNRCVKNPEKVKEMLINGVRDHLGEGYDIDTHFTPRYKPWDERLCFVPNADFFEAMKAGKASVVTDQIDEFTETGIKLKSGKQLDADIIVKATGLNLQFLNGIDVKVDNSKVNISEKLAYKGRMFNDIPNLACSFGYARASWTLGADLSSEYVCKLLNYMDKHGYDYCSPVIGKEVREEGTYLNLSSGYVKRAIDRMPKQGSREPWKGNQSYLSDVTEVRWGSISNEDLHFKSANQ</sequence>
<dbReference type="InterPro" id="IPR036188">
    <property type="entry name" value="FAD/NAD-bd_sf"/>
</dbReference>
<evidence type="ECO:0000256" key="3">
    <source>
        <dbReference type="ARBA" id="ARBA00022827"/>
    </source>
</evidence>
<keyword evidence="2" id="KW-0285">Flavoprotein</keyword>
<organism evidence="7">
    <name type="scientific">marine metagenome</name>
    <dbReference type="NCBI Taxonomy" id="408172"/>
    <lineage>
        <taxon>unclassified sequences</taxon>
        <taxon>metagenomes</taxon>
        <taxon>ecological metagenomes</taxon>
    </lineage>
</organism>
<evidence type="ECO:0000256" key="1">
    <source>
        <dbReference type="ARBA" id="ARBA00001974"/>
    </source>
</evidence>
<evidence type="ECO:0000256" key="5">
    <source>
        <dbReference type="ARBA" id="ARBA00023002"/>
    </source>
</evidence>
<evidence type="ECO:0000256" key="4">
    <source>
        <dbReference type="ARBA" id="ARBA00022857"/>
    </source>
</evidence>
<dbReference type="Gene3D" id="3.50.50.60">
    <property type="entry name" value="FAD/NAD(P)-binding domain"/>
    <property type="match status" value="3"/>
</dbReference>
<dbReference type="Pfam" id="PF00743">
    <property type="entry name" value="FMO-like"/>
    <property type="match status" value="1"/>
</dbReference>
<evidence type="ECO:0000313" key="7">
    <source>
        <dbReference type="EMBL" id="SUZ58897.1"/>
    </source>
</evidence>
<accession>A0A381NWS6</accession>
<keyword evidence="5" id="KW-0560">Oxidoreductase</keyword>
<dbReference type="PANTHER" id="PTHR43872">
    <property type="entry name" value="MONOOXYGENASE, PUTATIVE (AFU_ORTHOLOGUE AFUA_8G02570)-RELATED"/>
    <property type="match status" value="1"/>
</dbReference>
<dbReference type="AlphaFoldDB" id="A0A381NWS6"/>
<keyword evidence="4" id="KW-0521">NADP</keyword>
<dbReference type="FunFam" id="3.50.50.60:FF:000228">
    <property type="entry name" value="FAD-containing monooxygenase EthA"/>
    <property type="match status" value="1"/>
</dbReference>
<dbReference type="InterPro" id="IPR020946">
    <property type="entry name" value="Flavin_mOase-like"/>
</dbReference>
<protein>
    <recommendedName>
        <fullName evidence="8">FAD-containing monooxygenase EthA</fullName>
    </recommendedName>
</protein>
<reference evidence="7" key="1">
    <citation type="submission" date="2018-05" db="EMBL/GenBank/DDBJ databases">
        <authorList>
            <person name="Lanie J.A."/>
            <person name="Ng W.-L."/>
            <person name="Kazmierczak K.M."/>
            <person name="Andrzejewski T.M."/>
            <person name="Davidsen T.M."/>
            <person name="Wayne K.J."/>
            <person name="Tettelin H."/>
            <person name="Glass J.I."/>
            <person name="Rusch D."/>
            <person name="Podicherti R."/>
            <person name="Tsui H.-C.T."/>
            <person name="Winkler M.E."/>
        </authorList>
    </citation>
    <scope>NUCLEOTIDE SEQUENCE</scope>
</reference>
<evidence type="ECO:0000256" key="6">
    <source>
        <dbReference type="ARBA" id="ARBA00023033"/>
    </source>
</evidence>
<dbReference type="GO" id="GO:0004499">
    <property type="term" value="F:N,N-dimethylaniline monooxygenase activity"/>
    <property type="evidence" value="ECO:0007669"/>
    <property type="project" value="InterPro"/>
</dbReference>
<evidence type="ECO:0008006" key="8">
    <source>
        <dbReference type="Google" id="ProtNLM"/>
    </source>
</evidence>
<dbReference type="GO" id="GO:0050661">
    <property type="term" value="F:NADP binding"/>
    <property type="evidence" value="ECO:0007669"/>
    <property type="project" value="InterPro"/>
</dbReference>
<dbReference type="EMBL" id="UINC01000648">
    <property type="protein sequence ID" value="SUZ58897.1"/>
    <property type="molecule type" value="Genomic_DNA"/>
</dbReference>
<comment type="cofactor">
    <cofactor evidence="1">
        <name>FAD</name>
        <dbReference type="ChEBI" id="CHEBI:57692"/>
    </cofactor>
</comment>
<dbReference type="Pfam" id="PF13450">
    <property type="entry name" value="NAD_binding_8"/>
    <property type="match status" value="1"/>
</dbReference>
<dbReference type="InterPro" id="IPR051820">
    <property type="entry name" value="FAD-binding_MO"/>
</dbReference>